<dbReference type="SUPFAM" id="SSF111283">
    <property type="entry name" value="Putative modulator of DNA gyrase, PmbA/TldD"/>
    <property type="match status" value="1"/>
</dbReference>
<reference evidence="2 3" key="1">
    <citation type="journal article" date="2013" name="Genome Announc.">
        <title>Draft genome sequence of MKD8, a conjugal recipient Mycobacterium smegmatis strain.</title>
        <authorList>
            <person name="Gray T.A."/>
            <person name="Palumbo M.J."/>
            <person name="Derbyshire K.M."/>
        </authorList>
    </citation>
    <scope>NUCLEOTIDE SEQUENCE [LARGE SCALE GENOMIC DNA]</scope>
    <source>
        <strain evidence="2 3">MKD8</strain>
    </source>
</reference>
<dbReference type="PANTHER" id="PTHR43666:SF1">
    <property type="entry name" value="CONSERVED PROTEIN"/>
    <property type="match status" value="1"/>
</dbReference>
<name>A0A2U9PVK4_MYCSE</name>
<dbReference type="InterPro" id="IPR036059">
    <property type="entry name" value="TldD/PmbA_sf"/>
</dbReference>
<evidence type="ECO:0000313" key="2">
    <source>
        <dbReference type="EMBL" id="AWT55295.1"/>
    </source>
</evidence>
<reference evidence="3" key="2">
    <citation type="submission" date="2018-03" db="EMBL/GenBank/DDBJ databases">
        <authorList>
            <person name="Derbyshire K."/>
            <person name="Gray T.A."/>
            <person name="Champion M."/>
        </authorList>
    </citation>
    <scope>NUCLEOTIDE SEQUENCE [LARGE SCALE GENOMIC DNA]</scope>
    <source>
        <strain evidence="3">MKD8</strain>
    </source>
</reference>
<organism evidence="2 3">
    <name type="scientific">Mycolicibacterium smegmatis (strain MKD8)</name>
    <name type="common">Mycobacterium smegmatis</name>
    <dbReference type="NCBI Taxonomy" id="1214915"/>
    <lineage>
        <taxon>Bacteria</taxon>
        <taxon>Bacillati</taxon>
        <taxon>Actinomycetota</taxon>
        <taxon>Actinomycetes</taxon>
        <taxon>Mycobacteriales</taxon>
        <taxon>Mycobacteriaceae</taxon>
        <taxon>Mycolicibacterium</taxon>
    </lineage>
</organism>
<dbReference type="Proteomes" id="UP000011200">
    <property type="component" value="Chromosome"/>
</dbReference>
<dbReference type="GO" id="GO:0008237">
    <property type="term" value="F:metallopeptidase activity"/>
    <property type="evidence" value="ECO:0007669"/>
    <property type="project" value="InterPro"/>
</dbReference>
<dbReference type="PANTHER" id="PTHR43666">
    <property type="entry name" value="TLDD PROTEIN"/>
    <property type="match status" value="1"/>
</dbReference>
<dbReference type="InterPro" id="IPR045569">
    <property type="entry name" value="Metalloprtase-TldD/E_C"/>
</dbReference>
<sequence>MIGAQQVVDIALGAADSGTETIVVVTDRADASLRWANNSMTTNGETVSRNTTVISIVRRGSKAHVGSMRTSDVNPAVIPDLVAAAQRAALDAPEARDAAPPLPADDGPADWDAPVPGTGAQVFTGIAPDLAKAFRGTDQLYGYARHVLETTFVATSTGLRRRYTQPTGSVEINAKRNGASAWAGVSTANFLDVQVDSLLDGLSLRLGWAERTVELPAGRYETIMPPSTVADMMIYLTWTMDGRGAHEGRTALSAPGGTRVGEKLTDLPLTLYSDPFAESLECQPFVAVPSSSERVSIFDNGMDIGRVDWIKDGVINALAYPRAVAAEYNAPVTAPADNLLMTGGTTELADMIAATERGLLLTTLWYIRVVDPTVLLLTGLTRDGVYLIEDGEVTAAVNNFRFNESPLDLLRRASEAGISERTLPREWGDWATRSAMPTLRIPDFHMSSVSQAQ</sequence>
<dbReference type="InterPro" id="IPR035068">
    <property type="entry name" value="TldD/PmbA_N"/>
</dbReference>
<gene>
    <name evidence="2" type="ORF">D806_043320</name>
</gene>
<evidence type="ECO:0000259" key="1">
    <source>
        <dbReference type="Pfam" id="PF19289"/>
    </source>
</evidence>
<feature type="domain" description="Metalloprotease TldD/E C-terminal" evidence="1">
    <location>
        <begin position="218"/>
        <end position="447"/>
    </location>
</feature>
<dbReference type="AlphaFoldDB" id="A0A2U9PVK4"/>
<dbReference type="Gene3D" id="3.30.2290.10">
    <property type="entry name" value="PmbA/TldD superfamily"/>
    <property type="match status" value="1"/>
</dbReference>
<accession>A0A2U9PVK4</accession>
<proteinExistence type="predicted"/>
<evidence type="ECO:0000313" key="3">
    <source>
        <dbReference type="Proteomes" id="UP000011200"/>
    </source>
</evidence>
<protein>
    <submittedName>
        <fullName evidence="2">CalR5 protein</fullName>
    </submittedName>
</protein>
<dbReference type="Pfam" id="PF19289">
    <property type="entry name" value="PmbA_TldD_3rd"/>
    <property type="match status" value="1"/>
</dbReference>
<dbReference type="RefSeq" id="WP_113946683.1">
    <property type="nucleotide sequence ID" value="NZ_CP027541.1"/>
</dbReference>
<dbReference type="EMBL" id="CP027541">
    <property type="protein sequence ID" value="AWT55295.1"/>
    <property type="molecule type" value="Genomic_DNA"/>
</dbReference>
<dbReference type="GO" id="GO:0006508">
    <property type="term" value="P:proteolysis"/>
    <property type="evidence" value="ECO:0007669"/>
    <property type="project" value="InterPro"/>
</dbReference>